<accession>A0ACC1NNF1</accession>
<dbReference type="Proteomes" id="UP001143856">
    <property type="component" value="Unassembled WGS sequence"/>
</dbReference>
<name>A0ACC1NNF1_9PEZI</name>
<protein>
    <submittedName>
        <fullName evidence="1">Uncharacterized protein</fullName>
    </submittedName>
</protein>
<comment type="caution">
    <text evidence="1">The sequence shown here is derived from an EMBL/GenBank/DDBJ whole genome shotgun (WGS) entry which is preliminary data.</text>
</comment>
<organism evidence="1 2">
    <name type="scientific">Xylaria curta</name>
    <dbReference type="NCBI Taxonomy" id="42375"/>
    <lineage>
        <taxon>Eukaryota</taxon>
        <taxon>Fungi</taxon>
        <taxon>Dikarya</taxon>
        <taxon>Ascomycota</taxon>
        <taxon>Pezizomycotina</taxon>
        <taxon>Sordariomycetes</taxon>
        <taxon>Xylariomycetidae</taxon>
        <taxon>Xylariales</taxon>
        <taxon>Xylariaceae</taxon>
        <taxon>Xylaria</taxon>
    </lineage>
</organism>
<evidence type="ECO:0000313" key="1">
    <source>
        <dbReference type="EMBL" id="KAJ2980805.1"/>
    </source>
</evidence>
<evidence type="ECO:0000313" key="2">
    <source>
        <dbReference type="Proteomes" id="UP001143856"/>
    </source>
</evidence>
<reference evidence="1" key="1">
    <citation type="submission" date="2022-10" db="EMBL/GenBank/DDBJ databases">
        <title>Genome Sequence of Xylaria curta.</title>
        <authorList>
            <person name="Buettner E."/>
        </authorList>
    </citation>
    <scope>NUCLEOTIDE SEQUENCE</scope>
    <source>
        <strain evidence="1">Babe10</strain>
    </source>
</reference>
<sequence>MRRAKELALEEAAATDGNGVLLADELGYDDVERGVRSGEGDSAALMDDDDISLWDAAGAVHYRDEDSDTSSRAVHRRNNEQDRLVRR</sequence>
<proteinExistence type="predicted"/>
<gene>
    <name evidence="1" type="ORF">NUW58_g6846</name>
</gene>
<dbReference type="EMBL" id="JAPDGR010001637">
    <property type="protein sequence ID" value="KAJ2980805.1"/>
    <property type="molecule type" value="Genomic_DNA"/>
</dbReference>
<keyword evidence="2" id="KW-1185">Reference proteome</keyword>